<evidence type="ECO:0000256" key="2">
    <source>
        <dbReference type="SAM" id="SignalP"/>
    </source>
</evidence>
<organism evidence="3 4">
    <name type="scientific">Tenebrio molitor</name>
    <name type="common">Yellow mealworm beetle</name>
    <dbReference type="NCBI Taxonomy" id="7067"/>
    <lineage>
        <taxon>Eukaryota</taxon>
        <taxon>Metazoa</taxon>
        <taxon>Ecdysozoa</taxon>
        <taxon>Arthropoda</taxon>
        <taxon>Hexapoda</taxon>
        <taxon>Insecta</taxon>
        <taxon>Pterygota</taxon>
        <taxon>Neoptera</taxon>
        <taxon>Endopterygota</taxon>
        <taxon>Coleoptera</taxon>
        <taxon>Polyphaga</taxon>
        <taxon>Cucujiformia</taxon>
        <taxon>Tenebrionidae</taxon>
        <taxon>Tenebrio</taxon>
    </lineage>
</organism>
<reference evidence="3" key="2">
    <citation type="submission" date="2021-08" db="EMBL/GenBank/DDBJ databases">
        <authorList>
            <person name="Eriksson T."/>
        </authorList>
    </citation>
    <scope>NUCLEOTIDE SEQUENCE</scope>
    <source>
        <strain evidence="3">Stoneville</strain>
        <tissue evidence="3">Whole head</tissue>
    </source>
</reference>
<keyword evidence="2" id="KW-0732">Signal</keyword>
<evidence type="ECO:0000256" key="1">
    <source>
        <dbReference type="SAM" id="MobiDB-lite"/>
    </source>
</evidence>
<gene>
    <name evidence="3" type="ORF">GEV33_001660</name>
</gene>
<dbReference type="AlphaFoldDB" id="A0A8J6HSS8"/>
<feature type="chain" id="PRO_5035307970" evidence="2">
    <location>
        <begin position="29"/>
        <end position="267"/>
    </location>
</feature>
<feature type="signal peptide" evidence="2">
    <location>
        <begin position="1"/>
        <end position="28"/>
    </location>
</feature>
<feature type="region of interest" description="Disordered" evidence="1">
    <location>
        <begin position="46"/>
        <end position="94"/>
    </location>
</feature>
<feature type="compositionally biased region" description="Polar residues" evidence="1">
    <location>
        <begin position="77"/>
        <end position="87"/>
    </location>
</feature>
<feature type="region of interest" description="Disordered" evidence="1">
    <location>
        <begin position="120"/>
        <end position="152"/>
    </location>
</feature>
<sequence length="267" mass="28683">MLVIPPDELCRLCAVLLLARWLRAAVDSRLWRWGSSVQRGFRVLSAGRNTGSGADSVDAVEDSDSDPKSDHPIGAEPTTSTASTQSGPFAPLVSEPGHPLFPARSLPYERIRSSRSSLVSGPFAPLVSEPGLPPTPPPRSRHTPATPSHPDRFSRYAAKRKFQGRPTFCDDCLFVSPLPRALTADPWTPSLRRATPAVWRPTTAEKGTGARGIPRPAGVKSHPVTSPPEGLNLVPAQSYLWISGSLGDPGFKQVISAQSSPARYQIS</sequence>
<proteinExistence type="predicted"/>
<name>A0A8J6HSS8_TENMO</name>
<dbReference type="Proteomes" id="UP000719412">
    <property type="component" value="Unassembled WGS sequence"/>
</dbReference>
<accession>A0A8J6HSS8</accession>
<comment type="caution">
    <text evidence="3">The sequence shown here is derived from an EMBL/GenBank/DDBJ whole genome shotgun (WGS) entry which is preliminary data.</text>
</comment>
<reference evidence="3" key="1">
    <citation type="journal article" date="2020" name="J Insects Food Feed">
        <title>The yellow mealworm (Tenebrio molitor) genome: a resource for the emerging insects as food and feed industry.</title>
        <authorList>
            <person name="Eriksson T."/>
            <person name="Andere A."/>
            <person name="Kelstrup H."/>
            <person name="Emery V."/>
            <person name="Picard C."/>
        </authorList>
    </citation>
    <scope>NUCLEOTIDE SEQUENCE</scope>
    <source>
        <strain evidence="3">Stoneville</strain>
        <tissue evidence="3">Whole head</tissue>
    </source>
</reference>
<evidence type="ECO:0000313" key="3">
    <source>
        <dbReference type="EMBL" id="KAH0821131.1"/>
    </source>
</evidence>
<dbReference type="EMBL" id="JABDTM020009325">
    <property type="protein sequence ID" value="KAH0821131.1"/>
    <property type="molecule type" value="Genomic_DNA"/>
</dbReference>
<evidence type="ECO:0000313" key="4">
    <source>
        <dbReference type="Proteomes" id="UP000719412"/>
    </source>
</evidence>
<protein>
    <submittedName>
        <fullName evidence="3">Uncharacterized protein</fullName>
    </submittedName>
</protein>
<keyword evidence="4" id="KW-1185">Reference proteome</keyword>
<feature type="region of interest" description="Disordered" evidence="1">
    <location>
        <begin position="202"/>
        <end position="229"/>
    </location>
</feature>